<dbReference type="SMART" id="SM00501">
    <property type="entry name" value="BRIGHT"/>
    <property type="match status" value="1"/>
</dbReference>
<dbReference type="InterPro" id="IPR001606">
    <property type="entry name" value="ARID_dom"/>
</dbReference>
<dbReference type="CDD" id="cd16870">
    <property type="entry name" value="ARID_JARD2"/>
    <property type="match status" value="1"/>
</dbReference>
<dbReference type="PhylomeDB" id="B3RVK0"/>
<dbReference type="KEGG" id="tad:TRIADDRAFT_55681"/>
<dbReference type="Pfam" id="PF02375">
    <property type="entry name" value="JmjN"/>
    <property type="match status" value="1"/>
</dbReference>
<evidence type="ECO:0000259" key="5">
    <source>
        <dbReference type="PROSITE" id="PS51183"/>
    </source>
</evidence>
<dbReference type="Gene3D" id="1.10.150.60">
    <property type="entry name" value="ARID DNA-binding domain"/>
    <property type="match status" value="1"/>
</dbReference>
<evidence type="ECO:0000256" key="1">
    <source>
        <dbReference type="ARBA" id="ARBA00004123"/>
    </source>
</evidence>
<dbReference type="GO" id="GO:0006338">
    <property type="term" value="P:chromatin remodeling"/>
    <property type="evidence" value="ECO:0000318"/>
    <property type="project" value="GO_Central"/>
</dbReference>
<dbReference type="PROSITE" id="PS51183">
    <property type="entry name" value="JMJN"/>
    <property type="match status" value="1"/>
</dbReference>
<dbReference type="HOGENOM" id="CLU_308038_0_0_1"/>
<dbReference type="RefSeq" id="XP_002112043.1">
    <property type="nucleotide sequence ID" value="XM_002112007.1"/>
</dbReference>
<dbReference type="Pfam" id="PF01388">
    <property type="entry name" value="ARID"/>
    <property type="match status" value="1"/>
</dbReference>
<evidence type="ECO:0000256" key="3">
    <source>
        <dbReference type="SAM" id="MobiDB-lite"/>
    </source>
</evidence>
<accession>B3RVK0</accession>
<dbReference type="GO" id="GO:0000785">
    <property type="term" value="C:chromatin"/>
    <property type="evidence" value="ECO:0000318"/>
    <property type="project" value="GO_Central"/>
</dbReference>
<dbReference type="PROSITE" id="PS51184">
    <property type="entry name" value="JMJC"/>
    <property type="match status" value="1"/>
</dbReference>
<dbReference type="Proteomes" id="UP000009022">
    <property type="component" value="Unassembled WGS sequence"/>
</dbReference>
<evidence type="ECO:0000313" key="8">
    <source>
        <dbReference type="Proteomes" id="UP000009022"/>
    </source>
</evidence>
<evidence type="ECO:0000259" key="6">
    <source>
        <dbReference type="PROSITE" id="PS51184"/>
    </source>
</evidence>
<evidence type="ECO:0000256" key="2">
    <source>
        <dbReference type="ARBA" id="ARBA00023242"/>
    </source>
</evidence>
<gene>
    <name evidence="7" type="ORF">TRIADDRAFT_55681</name>
</gene>
<dbReference type="SMART" id="SM00558">
    <property type="entry name" value="JmjC"/>
    <property type="match status" value="1"/>
</dbReference>
<dbReference type="EMBL" id="DS985244">
    <property type="protein sequence ID" value="EDV26010.1"/>
    <property type="molecule type" value="Genomic_DNA"/>
</dbReference>
<dbReference type="SUPFAM" id="SSF46774">
    <property type="entry name" value="ARID-like"/>
    <property type="match status" value="1"/>
</dbReference>
<name>B3RVK0_TRIAD</name>
<dbReference type="AlphaFoldDB" id="B3RVK0"/>
<dbReference type="InterPro" id="IPR003347">
    <property type="entry name" value="JmjC_dom"/>
</dbReference>
<dbReference type="FunCoup" id="B3RVK0">
    <property type="interactions" value="1705"/>
</dbReference>
<dbReference type="PROSITE" id="PS51011">
    <property type="entry name" value="ARID"/>
    <property type="match status" value="1"/>
</dbReference>
<dbReference type="FunFam" id="1.10.150.60:FF:000035">
    <property type="match status" value="1"/>
</dbReference>
<dbReference type="PANTHER" id="PTHR10694">
    <property type="entry name" value="LYSINE-SPECIFIC DEMETHYLASE"/>
    <property type="match status" value="1"/>
</dbReference>
<dbReference type="OrthoDB" id="8951118at2759"/>
<dbReference type="GeneID" id="6753256"/>
<organism evidence="7 8">
    <name type="scientific">Trichoplax adhaerens</name>
    <name type="common">Trichoplax reptans</name>
    <dbReference type="NCBI Taxonomy" id="10228"/>
    <lineage>
        <taxon>Eukaryota</taxon>
        <taxon>Metazoa</taxon>
        <taxon>Placozoa</taxon>
        <taxon>Uniplacotomia</taxon>
        <taxon>Trichoplacea</taxon>
        <taxon>Trichoplacidae</taxon>
        <taxon>Trichoplax</taxon>
    </lineage>
</organism>
<evidence type="ECO:0000259" key="4">
    <source>
        <dbReference type="PROSITE" id="PS51011"/>
    </source>
</evidence>
<dbReference type="SUPFAM" id="SSF51197">
    <property type="entry name" value="Clavaminate synthase-like"/>
    <property type="match status" value="1"/>
</dbReference>
<proteinExistence type="predicted"/>
<dbReference type="SMART" id="SM00545">
    <property type="entry name" value="JmjN"/>
    <property type="match status" value="1"/>
</dbReference>
<evidence type="ECO:0000313" key="7">
    <source>
        <dbReference type="EMBL" id="EDV26010.1"/>
    </source>
</evidence>
<protein>
    <recommendedName>
        <fullName evidence="9">Protein Jumonji</fullName>
    </recommendedName>
</protein>
<evidence type="ECO:0008006" key="9">
    <source>
        <dbReference type="Google" id="ProtNLM"/>
    </source>
</evidence>
<feature type="compositionally biased region" description="Basic and acidic residues" evidence="3">
    <location>
        <begin position="36"/>
        <end position="48"/>
    </location>
</feature>
<dbReference type="SMART" id="SM01014">
    <property type="entry name" value="ARID"/>
    <property type="match status" value="1"/>
</dbReference>
<dbReference type="GO" id="GO:0010468">
    <property type="term" value="P:regulation of gene expression"/>
    <property type="evidence" value="ECO:0000318"/>
    <property type="project" value="GO_Central"/>
</dbReference>
<dbReference type="InterPro" id="IPR036431">
    <property type="entry name" value="ARID_dom_sf"/>
</dbReference>
<feature type="domain" description="JmjN" evidence="5">
    <location>
        <begin position="439"/>
        <end position="480"/>
    </location>
</feature>
<sequence>MRIENDDYGLIRAEEIALKRALYASLREQQDQNGNEESKEQPQSHTDDIIDIISEDGQDRSSVTPNNSEDDYSDKDKEYDTSPSGKINRKSPFEKITNSPRAQRKYPSNRTCSQAKTCLSLKYNKETNQNGSKVYTEDLVNFLCYKEYPKLPSSLLKLKSSTETNMQGHINEKRTKIVKPDTTSVVCNSQHDLRIDDKSSSKTETSPSSTCLPSVANNIEEVSYESSSRKRKESKQRHREIVNRLEACSSSEYTSTTSTLMSEIYPATSLASINPALLLKPTPLYPFPPPVVHPSNSPTFSNYPLYNYPSVPQPYSYMQLNSCPDNAKPMVHSMPMKSNEYIQVPKKRKSMEYDNSESAKLVKNNKGRVAKVTNQGSFNDQEKLGKSFLDQTKEKYDKEGSIEIGMETPSHSKVYDNKMHKTKQRRSTELTVTKTTVEAPTFKPSKEEFSDPANFLDSICSRVKEYGICKITPPNDWEPECKVNDNIHFTSNVQYVEQLFQRFGPNSEQLDCIRKHLMKEGIELKQIPSLGGIDIDLPRLSKVIKELGGLQQVINKNKWNKVCEALYIPKTVPHRVTKIQDDYYKYLLSYDMLEDDEKTNILEFCRKEEEKTKDNDPLEIDLCDVQGRSFALSSFRRMAYNFSETVSKTKHLPKQLENEFWKLVENREFHVSVHSVTLDTKAHGRHSWNLCLLNKNKNFISHHFGPVSDLTTPRLNIGMLYSSTPWSFSEYGFSIMNYCHTGSPRIWYCVSSRYAKRLEKAIKFYTLKSCNKEYHPSVLIPPSILAKMGVPVYRIVQEPKEFIVILPSVYYTFTNCGYNCSEEVQFATTNWLTDGVKICKELMTYKKLHFSIERAIICMSAASHTYLFSVKKCAHFYLESKTKHKVDPLSLLPNDQKCGRCEKIICLSMVIGMDENICLNDALKVLEQENIKRNKLRIICYMKLDYIDELLKKLQSRIE</sequence>
<feature type="domain" description="JmjC" evidence="6">
    <location>
        <begin position="682"/>
        <end position="843"/>
    </location>
</feature>
<dbReference type="Gene3D" id="2.60.120.650">
    <property type="entry name" value="Cupin"/>
    <property type="match status" value="1"/>
</dbReference>
<dbReference type="eggNOG" id="KOG1246">
    <property type="taxonomic scope" value="Eukaryota"/>
</dbReference>
<dbReference type="GO" id="GO:0003677">
    <property type="term" value="F:DNA binding"/>
    <property type="evidence" value="ECO:0007669"/>
    <property type="project" value="InterPro"/>
</dbReference>
<dbReference type="CTD" id="6753256"/>
<comment type="subcellular location">
    <subcellularLocation>
        <location evidence="1">Nucleus</location>
    </subcellularLocation>
</comment>
<reference evidence="7 8" key="1">
    <citation type="journal article" date="2008" name="Nature">
        <title>The Trichoplax genome and the nature of placozoans.</title>
        <authorList>
            <person name="Srivastava M."/>
            <person name="Begovic E."/>
            <person name="Chapman J."/>
            <person name="Putnam N.H."/>
            <person name="Hellsten U."/>
            <person name="Kawashima T."/>
            <person name="Kuo A."/>
            <person name="Mitros T."/>
            <person name="Salamov A."/>
            <person name="Carpenter M.L."/>
            <person name="Signorovitch A.Y."/>
            <person name="Moreno M.A."/>
            <person name="Kamm K."/>
            <person name="Grimwood J."/>
            <person name="Schmutz J."/>
            <person name="Shapiro H."/>
            <person name="Grigoriev I.V."/>
            <person name="Buss L.W."/>
            <person name="Schierwater B."/>
            <person name="Dellaporta S.L."/>
            <person name="Rokhsar D.S."/>
        </authorList>
    </citation>
    <scope>NUCLEOTIDE SEQUENCE [LARGE SCALE GENOMIC DNA]</scope>
    <source>
        <strain evidence="7 8">Grell-BS-1999</strain>
    </source>
</reference>
<dbReference type="Pfam" id="PF02373">
    <property type="entry name" value="JmjC"/>
    <property type="match status" value="1"/>
</dbReference>
<dbReference type="GO" id="GO:0005634">
    <property type="term" value="C:nucleus"/>
    <property type="evidence" value="ECO:0000318"/>
    <property type="project" value="GO_Central"/>
</dbReference>
<dbReference type="InterPro" id="IPR003349">
    <property type="entry name" value="JmjN"/>
</dbReference>
<feature type="domain" description="ARID" evidence="4">
    <location>
        <begin position="503"/>
        <end position="595"/>
    </location>
</feature>
<keyword evidence="8" id="KW-1185">Reference proteome</keyword>
<dbReference type="InParanoid" id="B3RVK0"/>
<feature type="region of interest" description="Disordered" evidence="3">
    <location>
        <begin position="27"/>
        <end position="110"/>
    </location>
</feature>
<feature type="compositionally biased region" description="Polar residues" evidence="3">
    <location>
        <begin position="96"/>
        <end position="110"/>
    </location>
</feature>
<keyword evidence="2" id="KW-0539">Nucleus</keyword>
<dbReference type="PANTHER" id="PTHR10694:SF113">
    <property type="entry name" value="PROTEIN JUMONJI"/>
    <property type="match status" value="1"/>
</dbReference>